<feature type="region of interest" description="Disordered" evidence="1">
    <location>
        <begin position="264"/>
        <end position="286"/>
    </location>
</feature>
<comment type="caution">
    <text evidence="2">The sequence shown here is derived from an EMBL/GenBank/DDBJ whole genome shotgun (WGS) entry which is preliminary data.</text>
</comment>
<keyword evidence="3" id="KW-1185">Reference proteome</keyword>
<name>A0A1V2I247_9ACTN</name>
<evidence type="ECO:0000313" key="2">
    <source>
        <dbReference type="EMBL" id="ONH23961.1"/>
    </source>
</evidence>
<reference evidence="3" key="1">
    <citation type="submission" date="2016-10" db="EMBL/GenBank/DDBJ databases">
        <title>Frankia sp. NRRL B-16386 Genome sequencing.</title>
        <authorList>
            <person name="Ghodhbane-Gtari F."/>
            <person name="Swanson E."/>
            <person name="Gueddou A."/>
            <person name="Hezbri K."/>
            <person name="Ktari K."/>
            <person name="Nouioui I."/>
            <person name="Morris K."/>
            <person name="Simpson S."/>
            <person name="Abebe-Akele F."/>
            <person name="Thomas K."/>
            <person name="Gtari M."/>
            <person name="Tisa L.S."/>
        </authorList>
    </citation>
    <scope>NUCLEOTIDE SEQUENCE [LARGE SCALE GENOMIC DNA]</scope>
    <source>
        <strain evidence="3">NRRL B-16386</strain>
    </source>
</reference>
<dbReference type="GO" id="GO:0016829">
    <property type="term" value="F:lyase activity"/>
    <property type="evidence" value="ECO:0007669"/>
    <property type="project" value="InterPro"/>
</dbReference>
<accession>A0A1V2I247</accession>
<gene>
    <name evidence="2" type="ORF">BL253_31615</name>
</gene>
<dbReference type="Pfam" id="PF06314">
    <property type="entry name" value="ADC"/>
    <property type="match status" value="1"/>
</dbReference>
<dbReference type="Proteomes" id="UP000188929">
    <property type="component" value="Unassembled WGS sequence"/>
</dbReference>
<dbReference type="STRING" id="1834516.BL253_31615"/>
<organism evidence="2 3">
    <name type="scientific">Pseudofrankia asymbiotica</name>
    <dbReference type="NCBI Taxonomy" id="1834516"/>
    <lineage>
        <taxon>Bacteria</taxon>
        <taxon>Bacillati</taxon>
        <taxon>Actinomycetota</taxon>
        <taxon>Actinomycetes</taxon>
        <taxon>Frankiales</taxon>
        <taxon>Frankiaceae</taxon>
        <taxon>Pseudofrankia</taxon>
    </lineage>
</organism>
<dbReference type="EMBL" id="MOMC01000077">
    <property type="protein sequence ID" value="ONH23961.1"/>
    <property type="molecule type" value="Genomic_DNA"/>
</dbReference>
<protein>
    <submittedName>
        <fullName evidence="2">Acetoacetate decarboxylase</fullName>
    </submittedName>
</protein>
<dbReference type="Gene3D" id="2.40.400.10">
    <property type="entry name" value="Acetoacetate decarboxylase-like"/>
    <property type="match status" value="1"/>
</dbReference>
<sequence length="286" mass="31093">MGRHALVDGIPFVMPVSSRTSPALMAAFPLDAGAAANLMPGGIHPLRLPNGRGMLVVTVIYYRDTTIGTYIEFSVAIACTHGRRPVPRLLPGLAFLPDLALSQYVVDLPVSTLISVKGGKGIWGMPKHQANLDFEVEDGVISSQYDVDGELGVRIEIDHPGGPRLPLRGAGVNYCTFRGMLMKSRLRFASPAHVGLFRRARARLYIGYGPRVRQLRSLGVSGTPLFTAYLPDSGGVLDDHIESWFLTSPDPITVRPEGMESVVDLEPSQEWPKPPSALYGPEQRVL</sequence>
<dbReference type="InterPro" id="IPR023375">
    <property type="entry name" value="ADC_dom_sf"/>
</dbReference>
<evidence type="ECO:0000313" key="3">
    <source>
        <dbReference type="Proteomes" id="UP000188929"/>
    </source>
</evidence>
<proteinExistence type="predicted"/>
<dbReference type="SUPFAM" id="SSF160104">
    <property type="entry name" value="Acetoacetate decarboxylase-like"/>
    <property type="match status" value="1"/>
</dbReference>
<dbReference type="AlphaFoldDB" id="A0A1V2I247"/>
<dbReference type="InterPro" id="IPR010451">
    <property type="entry name" value="Acetoacetate_decarboxylase"/>
</dbReference>
<evidence type="ECO:0000256" key="1">
    <source>
        <dbReference type="SAM" id="MobiDB-lite"/>
    </source>
</evidence>